<keyword evidence="2" id="KW-0819">tRNA processing</keyword>
<proteinExistence type="predicted"/>
<comment type="subcellular location">
    <subcellularLocation>
        <location evidence="1">Nucleus</location>
    </subcellularLocation>
</comment>
<protein>
    <submittedName>
        <fullName evidence="7">Uncharacterized protein</fullName>
    </submittedName>
</protein>
<dbReference type="AlphaFoldDB" id="A0A8T2RNA5"/>
<keyword evidence="3" id="KW-0539">Nucleus</keyword>
<evidence type="ECO:0000313" key="7">
    <source>
        <dbReference type="EMBL" id="KAH7296988.1"/>
    </source>
</evidence>
<feature type="domain" description="POPLD" evidence="6">
    <location>
        <begin position="825"/>
        <end position="878"/>
    </location>
</feature>
<dbReference type="PANTHER" id="PTHR22731">
    <property type="entry name" value="RIBONUCLEASES P/MRP PROTEIN SUBUNIT POP1"/>
    <property type="match status" value="1"/>
</dbReference>
<evidence type="ECO:0000256" key="2">
    <source>
        <dbReference type="ARBA" id="ARBA00022694"/>
    </source>
</evidence>
<evidence type="ECO:0000259" key="5">
    <source>
        <dbReference type="Pfam" id="PF06978"/>
    </source>
</evidence>
<feature type="compositionally biased region" description="Basic residues" evidence="4">
    <location>
        <begin position="124"/>
        <end position="134"/>
    </location>
</feature>
<dbReference type="GO" id="GO:0000172">
    <property type="term" value="C:ribonuclease MRP complex"/>
    <property type="evidence" value="ECO:0007669"/>
    <property type="project" value="InterPro"/>
</dbReference>
<dbReference type="PANTHER" id="PTHR22731:SF3">
    <property type="entry name" value="RIBONUCLEASES P_MRP PROTEIN SUBUNIT POP1"/>
    <property type="match status" value="1"/>
</dbReference>
<dbReference type="GO" id="GO:0001682">
    <property type="term" value="P:tRNA 5'-leader removal"/>
    <property type="evidence" value="ECO:0007669"/>
    <property type="project" value="InterPro"/>
</dbReference>
<evidence type="ECO:0000256" key="1">
    <source>
        <dbReference type="ARBA" id="ARBA00004123"/>
    </source>
</evidence>
<organism evidence="7 8">
    <name type="scientific">Ceratopteris richardii</name>
    <name type="common">Triangle waterfern</name>
    <dbReference type="NCBI Taxonomy" id="49495"/>
    <lineage>
        <taxon>Eukaryota</taxon>
        <taxon>Viridiplantae</taxon>
        <taxon>Streptophyta</taxon>
        <taxon>Embryophyta</taxon>
        <taxon>Tracheophyta</taxon>
        <taxon>Polypodiopsida</taxon>
        <taxon>Polypodiidae</taxon>
        <taxon>Polypodiales</taxon>
        <taxon>Pteridineae</taxon>
        <taxon>Pteridaceae</taxon>
        <taxon>Parkerioideae</taxon>
        <taxon>Ceratopteris</taxon>
    </lineage>
</organism>
<sequence>MYSRSSAMEELKAAPRTLDVQQFARARAHELLSLHSALKFKKRRDGGIVAEQHEVGSLRCIVDGGDVVDGGDQTENASLSRITTNLPRHLRRRTSSYSRRRRPLPWLYKRKVQASVSPHLLSSRPKKRRKRQQQRKHETDENHQDALSRHIVFHTEVREQDRAMGALPFTPSTTIIPGGPHQGTANPQQTMEWDSISLPQETRTSVFTSIETHNQNTIKDLDVKCEAPLENIEVVSICTDMNCIMNDEEVAVFQSNVDSKDESVINPAITNLRSAGSLQGDLTRSQGNEGNVLDSTEWNINVPIESIDQVAQAGVNQTVGDILCAKMDAKFTLSIQEENREDPNKVALKFSQEDTEGRSVLKIDGAEEDASHAVQLGQSDGNSSVASKTPLFADILASENQKSSAKVDGTKKRKNISRPLRRLLEFKRGGSLISSDGSRRLATHVWHAKRFSIEKIWGYRIPLGRHGRGQGSRSVLQWSRSKALLHDCSFINAIQLQGTKKKIIQVLKSVLELPEGIDTHFENGGRGKTFTTAILHHPDRPLHEVIAPITLMWKPSIPEISTFLERRDENEYEKSSELWLWVHAAAFEEAYQALKDICFQMNGQTVEDTITCFSRKGHLGRLDLVGEKSSSVLHKALYAIYRNNEGRSIRLESLTKSFDLEQVKGGSVLYLEVCDPRLKESERCLAIDPVSVSPVAVFDDRGSMLELVGESRKSAEADVQPEGGYPDMFGGTLSSSHEETCNMFWNRESMESLWRYDGNSCEPKFRQPLSEEFLSKMRHTDRLQNFGLAKCATDRMSERRKHLSSRFSCPIILLRDDHEKPSACGWSIILPLCWVSAFWVPLVFAGGHVIGIRERHWLCTDAGMPSFPEDFPDCKPFKGLESGKAILDFLPSNKSFTIEVPILEQTSQHVEGKPRNQVSHISSMSNEADQEKAGSEFFVARRSEQLVSYFQRTKQRSLLLFPTQKKTWAKFKGLDARLREGTVVWQMRTLAPRANIVHHVQSSCLLRVCLRPVCKGVAKVGAIVYIPTPEDYLALSCGWQTRVKSPSESERVLGYVTSMAPRGSKSSAAIAFCDAIGLGWARQQQWLNTTCHKKGEIFLLFCNEGSTALRQSFASICVEAGPDI</sequence>
<evidence type="ECO:0000256" key="3">
    <source>
        <dbReference type="ARBA" id="ARBA00023242"/>
    </source>
</evidence>
<dbReference type="Pfam" id="PF08170">
    <property type="entry name" value="POPLD"/>
    <property type="match status" value="1"/>
</dbReference>
<dbReference type="InterPro" id="IPR039182">
    <property type="entry name" value="Pop1"/>
</dbReference>
<dbReference type="InterPro" id="IPR009723">
    <property type="entry name" value="Pop1_N"/>
</dbReference>
<keyword evidence="8" id="KW-1185">Reference proteome</keyword>
<dbReference type="Proteomes" id="UP000825935">
    <property type="component" value="Chromosome 26"/>
</dbReference>
<comment type="caution">
    <text evidence="7">The sequence shown here is derived from an EMBL/GenBank/DDBJ whole genome shotgun (WGS) entry which is preliminary data.</text>
</comment>
<evidence type="ECO:0000313" key="8">
    <source>
        <dbReference type="Proteomes" id="UP000825935"/>
    </source>
</evidence>
<dbReference type="Pfam" id="PF06978">
    <property type="entry name" value="POP1_N"/>
    <property type="match status" value="1"/>
</dbReference>
<gene>
    <name evidence="7" type="ORF">KP509_26G047600</name>
</gene>
<dbReference type="EMBL" id="CM035431">
    <property type="protein sequence ID" value="KAH7296988.1"/>
    <property type="molecule type" value="Genomic_DNA"/>
</dbReference>
<reference evidence="7" key="1">
    <citation type="submission" date="2021-08" db="EMBL/GenBank/DDBJ databases">
        <title>WGS assembly of Ceratopteris richardii.</title>
        <authorList>
            <person name="Marchant D.B."/>
            <person name="Chen G."/>
            <person name="Jenkins J."/>
            <person name="Shu S."/>
            <person name="Leebens-Mack J."/>
            <person name="Grimwood J."/>
            <person name="Schmutz J."/>
            <person name="Soltis P."/>
            <person name="Soltis D."/>
            <person name="Chen Z.-H."/>
        </authorList>
    </citation>
    <scope>NUCLEOTIDE SEQUENCE</scope>
    <source>
        <strain evidence="7">Whitten #5841</strain>
        <tissue evidence="7">Leaf</tissue>
    </source>
</reference>
<accession>A0A8T2RNA5</accession>
<name>A0A8T2RNA5_CERRI</name>
<dbReference type="InterPro" id="IPR012590">
    <property type="entry name" value="POPLD_dom"/>
</dbReference>
<dbReference type="OrthoDB" id="442863at2759"/>
<feature type="region of interest" description="Disordered" evidence="4">
    <location>
        <begin position="115"/>
        <end position="148"/>
    </location>
</feature>
<evidence type="ECO:0000259" key="6">
    <source>
        <dbReference type="Pfam" id="PF08170"/>
    </source>
</evidence>
<feature type="compositionally biased region" description="Basic and acidic residues" evidence="4">
    <location>
        <begin position="135"/>
        <end position="148"/>
    </location>
</feature>
<evidence type="ECO:0000256" key="4">
    <source>
        <dbReference type="SAM" id="MobiDB-lite"/>
    </source>
</evidence>
<feature type="domain" description="Pop1 N-terminal" evidence="5">
    <location>
        <begin position="436"/>
        <end position="498"/>
    </location>
</feature>
<dbReference type="GO" id="GO:0005655">
    <property type="term" value="C:nucleolar ribonuclease P complex"/>
    <property type="evidence" value="ECO:0007669"/>
    <property type="project" value="InterPro"/>
</dbReference>